<dbReference type="AlphaFoldDB" id="A0A553JU91"/>
<evidence type="ECO:0000313" key="2">
    <source>
        <dbReference type="Proteomes" id="UP000318126"/>
    </source>
</evidence>
<dbReference type="EMBL" id="VKGK01000002">
    <property type="protein sequence ID" value="TRY16016.1"/>
    <property type="molecule type" value="Genomic_DNA"/>
</dbReference>
<comment type="caution">
    <text evidence="1">The sequence shown here is derived from an EMBL/GenBank/DDBJ whole genome shotgun (WGS) entry which is preliminary data.</text>
</comment>
<dbReference type="RefSeq" id="WP_143563111.1">
    <property type="nucleotide sequence ID" value="NZ_BMPL01000002.1"/>
</dbReference>
<name>A0A553JU91_SHEHA</name>
<dbReference type="Proteomes" id="UP000318126">
    <property type="component" value="Unassembled WGS sequence"/>
</dbReference>
<organism evidence="1 2">
    <name type="scientific">Shewanella hanedai</name>
    <name type="common">Alteromonas hanedai</name>
    <dbReference type="NCBI Taxonomy" id="25"/>
    <lineage>
        <taxon>Bacteria</taxon>
        <taxon>Pseudomonadati</taxon>
        <taxon>Pseudomonadota</taxon>
        <taxon>Gammaproteobacteria</taxon>
        <taxon>Alteromonadales</taxon>
        <taxon>Shewanellaceae</taxon>
        <taxon>Shewanella</taxon>
    </lineage>
</organism>
<reference evidence="2" key="1">
    <citation type="submission" date="2019-07" db="EMBL/GenBank/DDBJ databases">
        <title>Shewanella sp. YLB-08 draft genomic sequence.</title>
        <authorList>
            <person name="Yu L."/>
        </authorList>
    </citation>
    <scope>NUCLEOTIDE SEQUENCE [LARGE SCALE GENOMIC DNA]</scope>
    <source>
        <strain evidence="2">JCM 20706</strain>
    </source>
</reference>
<gene>
    <name evidence="1" type="ORF">FN961_03320</name>
</gene>
<keyword evidence="2" id="KW-1185">Reference proteome</keyword>
<proteinExistence type="predicted"/>
<dbReference type="InterPro" id="IPR043129">
    <property type="entry name" value="ATPase_NBD"/>
</dbReference>
<sequence length="306" mass="34463">MKEKSIFSRLAFWQKSNAKLKLGIYVCPEKVVVYHQFDESQDGEVAANDLKEFAFDGVNWPALFTDVEKAFGPAELQITLSSSYYQLIVVDKPNVEPEEMGQALLWSIKDMISQPVTDVHIDYFEPPQQNTAKVNVVIVDRKKTVAMVLAAKDHEMQVNGINIEEMAVTNLFLEEPQAKLIISHLSGQEMLLTVVKQGELYMQRRVRGFNQIDAVSAEELSFGMADNLSLELQRSMDYFESQLRQAPVSSIELLINGQTEKLAELVGVNFNQEVNAIAVASVEAEMASLAWREMRRDELNLAGEQA</sequence>
<evidence type="ECO:0000313" key="1">
    <source>
        <dbReference type="EMBL" id="TRY16016.1"/>
    </source>
</evidence>
<accession>A0A553JU91</accession>
<dbReference type="SUPFAM" id="SSF53067">
    <property type="entry name" value="Actin-like ATPase domain"/>
    <property type="match status" value="1"/>
</dbReference>
<dbReference type="Gene3D" id="3.30.420.380">
    <property type="match status" value="1"/>
</dbReference>
<dbReference type="OrthoDB" id="5296002at2"/>
<protein>
    <submittedName>
        <fullName evidence="1">MSHA biogenesis protein MshI</fullName>
    </submittedName>
</protein>